<dbReference type="InterPro" id="IPR000182">
    <property type="entry name" value="GNAT_dom"/>
</dbReference>
<dbReference type="Proteomes" id="UP001501591">
    <property type="component" value="Unassembled WGS sequence"/>
</dbReference>
<evidence type="ECO:0000256" key="1">
    <source>
        <dbReference type="ARBA" id="ARBA00022679"/>
    </source>
</evidence>
<evidence type="ECO:0000259" key="3">
    <source>
        <dbReference type="PROSITE" id="PS51186"/>
    </source>
</evidence>
<feature type="domain" description="N-acetyltransferase" evidence="3">
    <location>
        <begin position="2"/>
        <end position="170"/>
    </location>
</feature>
<dbReference type="Pfam" id="PF00583">
    <property type="entry name" value="Acetyltransf_1"/>
    <property type="match status" value="1"/>
</dbReference>
<protein>
    <submittedName>
        <fullName evidence="4">GNAT family N-acetyltransferase</fullName>
    </submittedName>
</protein>
<sequence>MTRIVAYTPDFHAALLALSLRAWEPVFPRLAAEVPEFVYDTFYPQGWRQRQYNDLAEVLDSEPDNVHVALDGDRPVGWVCTRLHPEDRMGEIYVLVVDPVHQRRGIGKALMEHAAGIARAAGMRMIMVETGDDVGHAPARRAYESNGFKRWPVARYFRDLREDASPSATL</sequence>
<dbReference type="EMBL" id="BAABCP010000001">
    <property type="protein sequence ID" value="GAA3927788.1"/>
    <property type="molecule type" value="Genomic_DNA"/>
</dbReference>
<evidence type="ECO:0000313" key="4">
    <source>
        <dbReference type="EMBL" id="GAA3927788.1"/>
    </source>
</evidence>
<dbReference type="PANTHER" id="PTHR43877">
    <property type="entry name" value="AMINOALKYLPHOSPHONATE N-ACETYLTRANSFERASE-RELATED-RELATED"/>
    <property type="match status" value="1"/>
</dbReference>
<evidence type="ECO:0000256" key="2">
    <source>
        <dbReference type="ARBA" id="ARBA00023315"/>
    </source>
</evidence>
<reference evidence="5" key="1">
    <citation type="journal article" date="2019" name="Int. J. Syst. Evol. Microbiol.">
        <title>The Global Catalogue of Microorganisms (GCM) 10K type strain sequencing project: providing services to taxonomists for standard genome sequencing and annotation.</title>
        <authorList>
            <consortium name="The Broad Institute Genomics Platform"/>
            <consortium name="The Broad Institute Genome Sequencing Center for Infectious Disease"/>
            <person name="Wu L."/>
            <person name="Ma J."/>
        </authorList>
    </citation>
    <scope>NUCLEOTIDE SEQUENCE [LARGE SCALE GENOMIC DNA]</scope>
    <source>
        <strain evidence="5">JCM 17024</strain>
    </source>
</reference>
<comment type="caution">
    <text evidence="4">The sequence shown here is derived from an EMBL/GenBank/DDBJ whole genome shotgun (WGS) entry which is preliminary data.</text>
</comment>
<dbReference type="SUPFAM" id="SSF55729">
    <property type="entry name" value="Acyl-CoA N-acyltransferases (Nat)"/>
    <property type="match status" value="1"/>
</dbReference>
<dbReference type="RefSeq" id="WP_344817765.1">
    <property type="nucleotide sequence ID" value="NZ_BAABCP010000001.1"/>
</dbReference>
<keyword evidence="5" id="KW-1185">Reference proteome</keyword>
<keyword evidence="1" id="KW-0808">Transferase</keyword>
<dbReference type="CDD" id="cd04301">
    <property type="entry name" value="NAT_SF"/>
    <property type="match status" value="1"/>
</dbReference>
<name>A0ABP7MQM8_9MICO</name>
<dbReference type="PROSITE" id="PS51186">
    <property type="entry name" value="GNAT"/>
    <property type="match status" value="1"/>
</dbReference>
<gene>
    <name evidence="4" type="ORF">GCM10022383_03460</name>
</gene>
<evidence type="ECO:0000313" key="5">
    <source>
        <dbReference type="Proteomes" id="UP001501591"/>
    </source>
</evidence>
<accession>A0ABP7MQM8</accession>
<keyword evidence="2" id="KW-0012">Acyltransferase</keyword>
<dbReference type="InterPro" id="IPR016181">
    <property type="entry name" value="Acyl_CoA_acyltransferase"/>
</dbReference>
<dbReference type="Gene3D" id="3.40.630.30">
    <property type="match status" value="1"/>
</dbReference>
<proteinExistence type="predicted"/>
<dbReference type="InterPro" id="IPR050832">
    <property type="entry name" value="Bact_Acetyltransf"/>
</dbReference>
<organism evidence="4 5">
    <name type="scientific">Microbacterium soli</name>
    <dbReference type="NCBI Taxonomy" id="446075"/>
    <lineage>
        <taxon>Bacteria</taxon>
        <taxon>Bacillati</taxon>
        <taxon>Actinomycetota</taxon>
        <taxon>Actinomycetes</taxon>
        <taxon>Micrococcales</taxon>
        <taxon>Microbacteriaceae</taxon>
        <taxon>Microbacterium</taxon>
    </lineage>
</organism>